<protein>
    <recommendedName>
        <fullName evidence="6">ShKT domain-containing protein</fullName>
    </recommendedName>
</protein>
<dbReference type="Gene3D" id="1.10.1280.10">
    <property type="entry name" value="Di-copper center containing domain from catechol oxidase"/>
    <property type="match status" value="1"/>
</dbReference>
<dbReference type="OrthoDB" id="6132182at2759"/>
<reference evidence="7 8" key="1">
    <citation type="journal article" date="2017" name="Curr. Biol.">
        <title>Genome architecture and evolution of a unichromosomal asexual nematode.</title>
        <authorList>
            <person name="Fradin H."/>
            <person name="Zegar C."/>
            <person name="Gutwein M."/>
            <person name="Lucas J."/>
            <person name="Kovtun M."/>
            <person name="Corcoran D."/>
            <person name="Baugh L.R."/>
            <person name="Kiontke K."/>
            <person name="Gunsalus K."/>
            <person name="Fitch D.H."/>
            <person name="Piano F."/>
        </authorList>
    </citation>
    <scope>NUCLEOTIDE SEQUENCE [LARGE SCALE GENOMIC DNA]</scope>
    <source>
        <strain evidence="7">PF1309</strain>
    </source>
</reference>
<dbReference type="AlphaFoldDB" id="A0A2A2KTJ9"/>
<feature type="chain" id="PRO_5013376474" description="ShKT domain-containing protein" evidence="5">
    <location>
        <begin position="20"/>
        <end position="626"/>
    </location>
</feature>
<evidence type="ECO:0000259" key="6">
    <source>
        <dbReference type="PROSITE" id="PS51670"/>
    </source>
</evidence>
<evidence type="ECO:0000256" key="4">
    <source>
        <dbReference type="SAM" id="MobiDB-lite"/>
    </source>
</evidence>
<dbReference type="InterPro" id="IPR008922">
    <property type="entry name" value="Di-copper_centre_dom_sf"/>
</dbReference>
<keyword evidence="5" id="KW-0732">Signal</keyword>
<dbReference type="SMART" id="SM00254">
    <property type="entry name" value="ShKT"/>
    <property type="match status" value="2"/>
</dbReference>
<keyword evidence="1" id="KW-0479">Metal-binding</keyword>
<dbReference type="InterPro" id="IPR003582">
    <property type="entry name" value="ShKT_dom"/>
</dbReference>
<sequence length="626" mass="71189">MRRWLHRAALLLLPLGVFTYNCSHAPDKDMVTICKMMYEMDAMQRKSLKKRQAWENSIGAPGVPNNNWLSPAVPQRFSPSAQGCMNIPCICPYMGGRVSGNNGCTLPNGQPYLMALRKEYRMMTDNERQRWHSALQQLKRSGEYDRMSAEHRTVGSNSGAHSGPGFLAWHREFVKRIEIAVRMLDPGIAMPYWDSVMDNYLPDPRDSILFSPLFMGETDSSGLVTNGPFAFFRTLEGRNAILRRLAIEGKLFSEQAINNILAQPQVTNMQAYTAPQAGCPFQPQFGAMEYAHSSVHLWIGGDMKPPSTAANDPIFFIHHGFVDFVWEMWRQNHQNRWQRESTWPPDIATCSNPQHFSYANMRPWDKTNKDGLSNEYTDFLYRFAPRATCSQQNPSCGSPYLFCDTRWPAHCVAKVKQGGLCRGFEGFDVCYNGVCVAGWCRPGQFAGAPTTRALTTVTQPSTTRRTWAPFTTQFRTTTPRSTSRWTTMQRTTRRRPFSGSRTTPSSLARSSGNTGVSRSFDSAILSNVNCYNDDPCCDAWARTGECQTNGPYMRTYCRRSCRLCSNPTDNRRGCHDRHISCPFWRSQNYCTRRRQWMAENCQATCGWCGVSQESLCLNVARMSRLR</sequence>
<dbReference type="Pfam" id="PF00264">
    <property type="entry name" value="Tyrosinase"/>
    <property type="match status" value="1"/>
</dbReference>
<organism evidence="7 8">
    <name type="scientific">Diploscapter pachys</name>
    <dbReference type="NCBI Taxonomy" id="2018661"/>
    <lineage>
        <taxon>Eukaryota</taxon>
        <taxon>Metazoa</taxon>
        <taxon>Ecdysozoa</taxon>
        <taxon>Nematoda</taxon>
        <taxon>Chromadorea</taxon>
        <taxon>Rhabditida</taxon>
        <taxon>Rhabditina</taxon>
        <taxon>Rhabditomorpha</taxon>
        <taxon>Rhabditoidea</taxon>
        <taxon>Rhabditidae</taxon>
        <taxon>Diploscapter</taxon>
    </lineage>
</organism>
<evidence type="ECO:0000256" key="1">
    <source>
        <dbReference type="ARBA" id="ARBA00022723"/>
    </source>
</evidence>
<keyword evidence="8" id="KW-1185">Reference proteome</keyword>
<dbReference type="PROSITE" id="PS00497">
    <property type="entry name" value="TYROSINASE_1"/>
    <property type="match status" value="1"/>
</dbReference>
<dbReference type="InterPro" id="IPR050316">
    <property type="entry name" value="Tyrosinase/Hemocyanin"/>
</dbReference>
<name>A0A2A2KTJ9_9BILA</name>
<dbReference type="GO" id="GO:0016491">
    <property type="term" value="F:oxidoreductase activity"/>
    <property type="evidence" value="ECO:0007669"/>
    <property type="project" value="InterPro"/>
</dbReference>
<feature type="region of interest" description="Disordered" evidence="4">
    <location>
        <begin position="476"/>
        <end position="516"/>
    </location>
</feature>
<dbReference type="STRING" id="2018661.A0A2A2KTJ9"/>
<proteinExistence type="predicted"/>
<accession>A0A2A2KTJ9</accession>
<keyword evidence="2" id="KW-0186">Copper</keyword>
<evidence type="ECO:0000256" key="3">
    <source>
        <dbReference type="PROSITE-ProRule" id="PRU01005"/>
    </source>
</evidence>
<dbReference type="PROSITE" id="PS51670">
    <property type="entry name" value="SHKT"/>
    <property type="match status" value="2"/>
</dbReference>
<evidence type="ECO:0000256" key="2">
    <source>
        <dbReference type="ARBA" id="ARBA00023008"/>
    </source>
</evidence>
<evidence type="ECO:0000256" key="5">
    <source>
        <dbReference type="SAM" id="SignalP"/>
    </source>
</evidence>
<dbReference type="PRINTS" id="PR00092">
    <property type="entry name" value="TYROSINASE"/>
</dbReference>
<evidence type="ECO:0000313" key="8">
    <source>
        <dbReference type="Proteomes" id="UP000218231"/>
    </source>
</evidence>
<dbReference type="GO" id="GO:0046872">
    <property type="term" value="F:metal ion binding"/>
    <property type="evidence" value="ECO:0007669"/>
    <property type="project" value="UniProtKB-KW"/>
</dbReference>
<keyword evidence="3" id="KW-1015">Disulfide bond</keyword>
<feature type="disulfide bond" evidence="3">
    <location>
        <begin position="574"/>
        <end position="608"/>
    </location>
</feature>
<dbReference type="Gene3D" id="1.10.10.1940">
    <property type="match status" value="1"/>
</dbReference>
<feature type="domain" description="ShKT" evidence="6">
    <location>
        <begin position="574"/>
        <end position="608"/>
    </location>
</feature>
<feature type="signal peptide" evidence="5">
    <location>
        <begin position="1"/>
        <end position="19"/>
    </location>
</feature>
<dbReference type="SUPFAM" id="SSF48056">
    <property type="entry name" value="Di-copper centre-containing domain"/>
    <property type="match status" value="1"/>
</dbReference>
<feature type="compositionally biased region" description="Polar residues" evidence="4">
    <location>
        <begin position="499"/>
        <end position="516"/>
    </location>
</feature>
<dbReference type="Proteomes" id="UP000218231">
    <property type="component" value="Unassembled WGS sequence"/>
</dbReference>
<gene>
    <name evidence="7" type="ORF">WR25_17358</name>
</gene>
<evidence type="ECO:0000313" key="7">
    <source>
        <dbReference type="EMBL" id="PAV77133.1"/>
    </source>
</evidence>
<dbReference type="PANTHER" id="PTHR11474">
    <property type="entry name" value="TYROSINASE FAMILY MEMBER"/>
    <property type="match status" value="1"/>
</dbReference>
<comment type="caution">
    <text evidence="7">The sequence shown here is derived from an EMBL/GenBank/DDBJ whole genome shotgun (WGS) entry which is preliminary data.</text>
</comment>
<feature type="disulfide bond" evidence="3">
    <location>
        <begin position="530"/>
        <end position="564"/>
    </location>
</feature>
<comment type="caution">
    <text evidence="3">Lacks conserved residue(s) required for the propagation of feature annotation.</text>
</comment>
<dbReference type="InterPro" id="IPR002227">
    <property type="entry name" value="Tyrosinase_Cu-bd"/>
</dbReference>
<feature type="compositionally biased region" description="Low complexity" evidence="4">
    <location>
        <begin position="476"/>
        <end position="490"/>
    </location>
</feature>
<dbReference type="Pfam" id="PF01549">
    <property type="entry name" value="ShK"/>
    <property type="match status" value="2"/>
</dbReference>
<dbReference type="EMBL" id="LIAE01007759">
    <property type="protein sequence ID" value="PAV77133.1"/>
    <property type="molecule type" value="Genomic_DNA"/>
</dbReference>
<dbReference type="PROSITE" id="PS00498">
    <property type="entry name" value="TYROSINASE_2"/>
    <property type="match status" value="1"/>
</dbReference>
<feature type="domain" description="ShKT" evidence="6">
    <location>
        <begin position="530"/>
        <end position="564"/>
    </location>
</feature>
<dbReference type="PANTHER" id="PTHR11474:SF126">
    <property type="entry name" value="TYROSINASE-LIKE PROTEIN TYR-1-RELATED"/>
    <property type="match status" value="1"/>
</dbReference>